<dbReference type="Pfam" id="PF00656">
    <property type="entry name" value="Peptidase_C14"/>
    <property type="match status" value="1"/>
</dbReference>
<evidence type="ECO:0000256" key="1">
    <source>
        <dbReference type="ARBA" id="ARBA00009005"/>
    </source>
</evidence>
<feature type="domain" description="Peptidase C14 caspase" evidence="2">
    <location>
        <begin position="11"/>
        <end position="286"/>
    </location>
</feature>
<organism evidence="3 4">
    <name type="scientific">Podospora comata</name>
    <dbReference type="NCBI Taxonomy" id="48703"/>
    <lineage>
        <taxon>Eukaryota</taxon>
        <taxon>Fungi</taxon>
        <taxon>Dikarya</taxon>
        <taxon>Ascomycota</taxon>
        <taxon>Pezizomycotina</taxon>
        <taxon>Sordariomycetes</taxon>
        <taxon>Sordariomycetidae</taxon>
        <taxon>Sordariales</taxon>
        <taxon>Podosporaceae</taxon>
        <taxon>Podospora</taxon>
    </lineage>
</organism>
<dbReference type="PANTHER" id="PTHR48104">
    <property type="entry name" value="METACASPASE-4"/>
    <property type="match status" value="1"/>
</dbReference>
<protein>
    <recommendedName>
        <fullName evidence="2">Peptidase C14 caspase domain-containing protein</fullName>
    </recommendedName>
</protein>
<dbReference type="InterPro" id="IPR011600">
    <property type="entry name" value="Pept_C14_caspase"/>
</dbReference>
<proteinExistence type="inferred from homology"/>
<gene>
    <name evidence="3" type="ORF">PODCO_118012</name>
</gene>
<sequence length="672" mass="74840">MVDEAGVALTHWAVLIGIDFYVRDRCLRGSVRDAETVKQYLETGPTPVDIAIFTATTPSDPDSRHPIEEPALWPTYANIVAKLKRVLEKAKRGDFVYIHYSGHGTRRKNERSTYPAGNLAFVLFEDNEHGSSYLIGNVLASCLRKMVEKGLLVTLVLDCCYSGSVLRTGGVQGADIRAIDYNPAVDAASPQDPNPFGSDGALRDAWMPLEQLFINPDGYTILAACGPHEKAWELTIEGGGRRGALSYFLVEALSALRRSGVELTHQSLYQHIHTRFHASWPQQNPMRYGERNFSFFGKLGIPPSIAFTSVYWAEDGRLCLRAGEAHGVHKGDEYAVYPFSAPEALTVWTSAGSVRVRVETVHSLTSDLVVVEEVASAASAVTTIKTGWKAKPVAQLSPRKTSVRLMPSASSLLPWREAEKQQRFLRLYTEDNDTEPCIFHVALNEQKEYEILDGSLERIVNLPTVSLHMPGAPDRVMDVLQHLAIFKFFEGVENQTPNAYFEDSFSLLPIHGAGASGVFDVRHGDKWGFRVENLGDRPLYLAIFNFKPSWQITNLISEAGGGDCLDVQPKGEDGTGKEEIPLTMHVPEPLLRRGEKRCEDIVKVFITRKQTSFPSMVLPDLSLCAETPARATRGSDDELWNFLFQLTTPFRDQDHAHEEWASRNFIICTAMK</sequence>
<evidence type="ECO:0000313" key="3">
    <source>
        <dbReference type="EMBL" id="VBB73371.1"/>
    </source>
</evidence>
<keyword evidence="4" id="KW-1185">Reference proteome</keyword>
<dbReference type="Gene3D" id="3.40.50.1460">
    <property type="match status" value="1"/>
</dbReference>
<dbReference type="Proteomes" id="UP000280685">
    <property type="component" value="Chromosome 1"/>
</dbReference>
<dbReference type="InterPro" id="IPR050452">
    <property type="entry name" value="Metacaspase"/>
</dbReference>
<comment type="similarity">
    <text evidence="1">Belongs to the peptidase C14B family.</text>
</comment>
<dbReference type="PANTHER" id="PTHR48104:SF30">
    <property type="entry name" value="METACASPASE-1"/>
    <property type="match status" value="1"/>
</dbReference>
<dbReference type="EMBL" id="LR026964">
    <property type="protein sequence ID" value="VBB73371.1"/>
    <property type="molecule type" value="Genomic_DNA"/>
</dbReference>
<evidence type="ECO:0000259" key="2">
    <source>
        <dbReference type="Pfam" id="PF00656"/>
    </source>
</evidence>
<reference evidence="3" key="1">
    <citation type="submission" date="2018-02" db="EMBL/GenBank/DDBJ databases">
        <authorList>
            <person name="Silar P."/>
        </authorList>
    </citation>
    <scope>NUCLEOTIDE SEQUENCE [LARGE SCALE GENOMIC DNA]</scope>
    <source>
        <strain evidence="3">T</strain>
    </source>
</reference>
<accession>A0ABY6RYB5</accession>
<evidence type="ECO:0000313" key="4">
    <source>
        <dbReference type="Proteomes" id="UP000280685"/>
    </source>
</evidence>
<name>A0ABY6RYB5_PODCO</name>